<name>A0A4R4W1Z8_9ACTN</name>
<dbReference type="InterPro" id="IPR009319">
    <property type="entry name" value="Phage_A118_VSP1"/>
</dbReference>
<proteinExistence type="predicted"/>
<keyword evidence="1" id="KW-0175">Coiled coil</keyword>
<gene>
    <name evidence="2" type="ORF">E1294_44435</name>
</gene>
<evidence type="ECO:0000256" key="1">
    <source>
        <dbReference type="SAM" id="Coils"/>
    </source>
</evidence>
<organism evidence="2 3">
    <name type="scientific">Nonomuraea diastatica</name>
    <dbReference type="NCBI Taxonomy" id="1848329"/>
    <lineage>
        <taxon>Bacteria</taxon>
        <taxon>Bacillati</taxon>
        <taxon>Actinomycetota</taxon>
        <taxon>Actinomycetes</taxon>
        <taxon>Streptosporangiales</taxon>
        <taxon>Streptosporangiaceae</taxon>
        <taxon>Nonomuraea</taxon>
    </lineage>
</organism>
<dbReference type="RefSeq" id="WP_132517566.1">
    <property type="nucleotide sequence ID" value="NZ_SMKP01000210.1"/>
</dbReference>
<comment type="caution">
    <text evidence="2">The sequence shown here is derived from an EMBL/GenBank/DDBJ whole genome shotgun (WGS) entry which is preliminary data.</text>
</comment>
<feature type="coiled-coil region" evidence="1">
    <location>
        <begin position="168"/>
        <end position="211"/>
    </location>
</feature>
<evidence type="ECO:0008006" key="4">
    <source>
        <dbReference type="Google" id="ProtNLM"/>
    </source>
</evidence>
<protein>
    <recommendedName>
        <fullName evidence="4">Minor capsid protein</fullName>
    </recommendedName>
</protein>
<evidence type="ECO:0000313" key="3">
    <source>
        <dbReference type="Proteomes" id="UP000294543"/>
    </source>
</evidence>
<accession>A0A4R4W1Z8</accession>
<dbReference type="OrthoDB" id="3197444at2"/>
<dbReference type="EMBL" id="SMKP01000210">
    <property type="protein sequence ID" value="TDD11861.1"/>
    <property type="molecule type" value="Genomic_DNA"/>
</dbReference>
<dbReference type="AlphaFoldDB" id="A0A4R4W1Z8"/>
<sequence length="307" mass="35031">MVAQVAGRALTGAETREQATQRALDMFARKGITGFTDSKGRSWSMGSYTEMAVRTAMSRAAVDGHLATLKENGVDLVIVSRLPFTCPKCDFWEGKILTQSGRIGWRQELSYVSDEQVDVLVEGTVEQARTAGLLHPGCGHNLLAYLPGATKRPVVRKHPADYGDSQKMRRMERDLRAAKREASVALEKKDRDRAEQRVQTLNDRIREHAKESGLPIRRVFDEWLEMTFIGAERYTRGVMVNEEGRRRGIDGRSLLSGRQDIAHKYASDELKRWWDDHPRMTFNQFRAQLLGRDSDKKAARRTRENRR</sequence>
<evidence type="ECO:0000313" key="2">
    <source>
        <dbReference type="EMBL" id="TDD11861.1"/>
    </source>
</evidence>
<dbReference type="GO" id="GO:0005198">
    <property type="term" value="F:structural molecule activity"/>
    <property type="evidence" value="ECO:0007669"/>
    <property type="project" value="InterPro"/>
</dbReference>
<dbReference type="Pfam" id="PF06152">
    <property type="entry name" value="Phage_min_cap2"/>
    <property type="match status" value="1"/>
</dbReference>
<dbReference type="Proteomes" id="UP000294543">
    <property type="component" value="Unassembled WGS sequence"/>
</dbReference>
<keyword evidence="3" id="KW-1185">Reference proteome</keyword>
<reference evidence="2 3" key="1">
    <citation type="submission" date="2019-03" db="EMBL/GenBank/DDBJ databases">
        <title>Draft genome sequences of novel Actinobacteria.</title>
        <authorList>
            <person name="Sahin N."/>
            <person name="Ay H."/>
            <person name="Saygin H."/>
        </authorList>
    </citation>
    <scope>NUCLEOTIDE SEQUENCE [LARGE SCALE GENOMIC DNA]</scope>
    <source>
        <strain evidence="2 3">KC712</strain>
    </source>
</reference>